<dbReference type="InterPro" id="IPR041652">
    <property type="entry name" value="DUF5616"/>
</dbReference>
<feature type="compositionally biased region" description="Basic and acidic residues" evidence="1">
    <location>
        <begin position="1"/>
        <end position="17"/>
    </location>
</feature>
<dbReference type="PANTHER" id="PTHR42252:SF1">
    <property type="entry name" value="DUF434 DOMAIN-CONTAINING PROTEIN"/>
    <property type="match status" value="1"/>
</dbReference>
<dbReference type="InterPro" id="IPR007368">
    <property type="entry name" value="DUF434"/>
</dbReference>
<evidence type="ECO:0000313" key="4">
    <source>
        <dbReference type="EMBL" id="KOS05024.1"/>
    </source>
</evidence>
<accession>A0A0M8MB67</accession>
<sequence>MSDIAEQKGRNRGKSSEDDALFSSEKQRSKIREALQDMYYLLSRGYPVKATLALVGNRHRLRARQLLALQGMACSAQEIEERAGRELKPEAMRNKILFIDGFNLLILLETLLSGGYIFGGLDGCYRDVSSVHGTYKKVNQTEEVLLLAGNTLRDLGVQKAVWVFDAPVSNSGRLRALCQKTALDNGFVWEVLLDNAPDKYLTKQEGVVASSDAWVLNHCKDWFNLGAHIVNGLYPDDVPENVIRFEV</sequence>
<dbReference type="Pfam" id="PF18481">
    <property type="entry name" value="DUF5616"/>
    <property type="match status" value="1"/>
</dbReference>
<dbReference type="STRING" id="1202724.AM493_02470"/>
<dbReference type="PANTHER" id="PTHR42252">
    <property type="entry name" value="DUF5616 DOMAIN-CONTAINING PROTEIN"/>
    <property type="match status" value="1"/>
</dbReference>
<dbReference type="Proteomes" id="UP000037755">
    <property type="component" value="Unassembled WGS sequence"/>
</dbReference>
<name>A0A0M8MB67_9FLAO</name>
<dbReference type="RefSeq" id="WP_054406083.1">
    <property type="nucleotide sequence ID" value="NZ_FOYA01000004.1"/>
</dbReference>
<evidence type="ECO:0000259" key="2">
    <source>
        <dbReference type="Pfam" id="PF04256"/>
    </source>
</evidence>
<evidence type="ECO:0008006" key="6">
    <source>
        <dbReference type="Google" id="ProtNLM"/>
    </source>
</evidence>
<evidence type="ECO:0000313" key="5">
    <source>
        <dbReference type="Proteomes" id="UP000037755"/>
    </source>
</evidence>
<feature type="domain" description="DUF5616" evidence="3">
    <location>
        <begin position="90"/>
        <end position="227"/>
    </location>
</feature>
<dbReference type="PATRIC" id="fig|1202724.3.peg.506"/>
<dbReference type="OrthoDB" id="5372493at2"/>
<feature type="region of interest" description="Disordered" evidence="1">
    <location>
        <begin position="1"/>
        <end position="25"/>
    </location>
</feature>
<organism evidence="4 5">
    <name type="scientific">Flavobacterium akiainvivens</name>
    <dbReference type="NCBI Taxonomy" id="1202724"/>
    <lineage>
        <taxon>Bacteria</taxon>
        <taxon>Pseudomonadati</taxon>
        <taxon>Bacteroidota</taxon>
        <taxon>Flavobacteriia</taxon>
        <taxon>Flavobacteriales</taxon>
        <taxon>Flavobacteriaceae</taxon>
        <taxon>Flavobacterium</taxon>
    </lineage>
</organism>
<comment type="caution">
    <text evidence="4">The sequence shown here is derived from an EMBL/GenBank/DDBJ whole genome shotgun (WGS) entry which is preliminary data.</text>
</comment>
<reference evidence="4 5" key="1">
    <citation type="submission" date="2015-08" db="EMBL/GenBank/DDBJ databases">
        <title>Whole genome sequence of Flavobacterium akiainvivens IK-1T, from decaying Wikstroemia oahuensis, an endemic Hawaiian shrub.</title>
        <authorList>
            <person name="Wan X."/>
            <person name="Hou S."/>
            <person name="Saito J."/>
            <person name="Donachie S."/>
        </authorList>
    </citation>
    <scope>NUCLEOTIDE SEQUENCE [LARGE SCALE GENOMIC DNA]</scope>
    <source>
        <strain evidence="4 5">IK-1</strain>
    </source>
</reference>
<proteinExistence type="predicted"/>
<dbReference type="Pfam" id="PF04256">
    <property type="entry name" value="DUF434"/>
    <property type="match status" value="1"/>
</dbReference>
<evidence type="ECO:0000256" key="1">
    <source>
        <dbReference type="SAM" id="MobiDB-lite"/>
    </source>
</evidence>
<keyword evidence="5" id="KW-1185">Reference proteome</keyword>
<feature type="domain" description="DUF434" evidence="2">
    <location>
        <begin position="30"/>
        <end position="83"/>
    </location>
</feature>
<dbReference type="AlphaFoldDB" id="A0A0M8MB67"/>
<protein>
    <recommendedName>
        <fullName evidence="6">DUF434 domain-containing protein</fullName>
    </recommendedName>
</protein>
<evidence type="ECO:0000259" key="3">
    <source>
        <dbReference type="Pfam" id="PF18481"/>
    </source>
</evidence>
<dbReference type="EMBL" id="LIYD01000005">
    <property type="protein sequence ID" value="KOS05024.1"/>
    <property type="molecule type" value="Genomic_DNA"/>
</dbReference>
<gene>
    <name evidence="4" type="ORF">AM493_02470</name>
</gene>